<dbReference type="InterPro" id="IPR008927">
    <property type="entry name" value="6-PGluconate_DH-like_C_sf"/>
</dbReference>
<evidence type="ECO:0000256" key="4">
    <source>
        <dbReference type="ARBA" id="ARBA00022605"/>
    </source>
</evidence>
<evidence type="ECO:0000256" key="2">
    <source>
        <dbReference type="ARBA" id="ARBA00005525"/>
    </source>
</evidence>
<reference evidence="15 16" key="1">
    <citation type="submission" date="2018-11" db="EMBL/GenBank/DDBJ databases">
        <title>Vibrio LJC006 sp. nov., isolated from seawater during the bloom of the enteromorpha.</title>
        <authorList>
            <person name="Liang J."/>
        </authorList>
    </citation>
    <scope>NUCLEOTIDE SEQUENCE [LARGE SCALE GENOMIC DNA]</scope>
    <source>
        <strain evidence="15 16">LJC006</strain>
    </source>
</reference>
<dbReference type="Pfam" id="PF03807">
    <property type="entry name" value="F420_oxidored"/>
    <property type="match status" value="1"/>
</dbReference>
<feature type="domain" description="Pyrroline-5-carboxylate reductase catalytic N-terminal" evidence="13">
    <location>
        <begin position="5"/>
        <end position="99"/>
    </location>
</feature>
<dbReference type="FunFam" id="1.10.3730.10:FF:000001">
    <property type="entry name" value="Pyrroline-5-carboxylate reductase"/>
    <property type="match status" value="1"/>
</dbReference>
<evidence type="ECO:0000256" key="7">
    <source>
        <dbReference type="ARBA" id="ARBA00023002"/>
    </source>
</evidence>
<keyword evidence="3 10" id="KW-0963">Cytoplasm</keyword>
<dbReference type="UniPathway" id="UPA00098">
    <property type="reaction ID" value="UER00361"/>
</dbReference>
<dbReference type="AlphaFoldDB" id="A0A3N9TF48"/>
<keyword evidence="16" id="KW-1185">Reference proteome</keyword>
<comment type="catalytic activity">
    <reaction evidence="8 10">
        <text>L-proline + NAD(+) = (S)-1-pyrroline-5-carboxylate + NADH + 2 H(+)</text>
        <dbReference type="Rhea" id="RHEA:14105"/>
        <dbReference type="ChEBI" id="CHEBI:15378"/>
        <dbReference type="ChEBI" id="CHEBI:17388"/>
        <dbReference type="ChEBI" id="CHEBI:57540"/>
        <dbReference type="ChEBI" id="CHEBI:57945"/>
        <dbReference type="ChEBI" id="CHEBI:60039"/>
        <dbReference type="EC" id="1.5.1.2"/>
    </reaction>
</comment>
<keyword evidence="7 10" id="KW-0560">Oxidoreductase</keyword>
<dbReference type="InterPro" id="IPR036291">
    <property type="entry name" value="NAD(P)-bd_dom_sf"/>
</dbReference>
<dbReference type="GO" id="GO:0004735">
    <property type="term" value="F:pyrroline-5-carboxylate reductase activity"/>
    <property type="evidence" value="ECO:0007669"/>
    <property type="project" value="UniProtKB-UniRule"/>
</dbReference>
<dbReference type="RefSeq" id="WP_124937256.1">
    <property type="nucleotide sequence ID" value="NZ_RJVQ01000004.1"/>
</dbReference>
<dbReference type="InterPro" id="IPR028939">
    <property type="entry name" value="P5C_Rdtase_cat_N"/>
</dbReference>
<protein>
    <recommendedName>
        <fullName evidence="10 11">Pyrroline-5-carboxylate reductase</fullName>
        <shortName evidence="10">P5C reductase</shortName>
        <shortName evidence="10">P5CR</shortName>
        <ecNumber evidence="10 11">1.5.1.2</ecNumber>
    </recommendedName>
    <alternativeName>
        <fullName evidence="10">PCA reductase</fullName>
    </alternativeName>
</protein>
<gene>
    <name evidence="10" type="primary">proC</name>
    <name evidence="15" type="ORF">EES38_11030</name>
</gene>
<proteinExistence type="inferred from homology"/>
<dbReference type="GO" id="GO:0005737">
    <property type="term" value="C:cytoplasm"/>
    <property type="evidence" value="ECO:0007669"/>
    <property type="project" value="UniProtKB-SubCell"/>
</dbReference>
<keyword evidence="6 10" id="KW-0521">NADP</keyword>
<dbReference type="OrthoDB" id="9805754at2"/>
<dbReference type="Proteomes" id="UP000281112">
    <property type="component" value="Unassembled WGS sequence"/>
</dbReference>
<evidence type="ECO:0000256" key="3">
    <source>
        <dbReference type="ARBA" id="ARBA00022490"/>
    </source>
</evidence>
<keyword evidence="4 10" id="KW-0028">Amino-acid biosynthesis</keyword>
<dbReference type="PANTHER" id="PTHR11645:SF0">
    <property type="entry name" value="PYRROLINE-5-CARBOXYLATE REDUCTASE 3"/>
    <property type="match status" value="1"/>
</dbReference>
<evidence type="ECO:0000256" key="5">
    <source>
        <dbReference type="ARBA" id="ARBA00022650"/>
    </source>
</evidence>
<dbReference type="NCBIfam" id="TIGR00112">
    <property type="entry name" value="proC"/>
    <property type="match status" value="1"/>
</dbReference>
<dbReference type="EMBL" id="RJVQ01000004">
    <property type="protein sequence ID" value="RQW62857.1"/>
    <property type="molecule type" value="Genomic_DNA"/>
</dbReference>
<dbReference type="PANTHER" id="PTHR11645">
    <property type="entry name" value="PYRROLINE-5-CARBOXYLATE REDUCTASE"/>
    <property type="match status" value="1"/>
</dbReference>
<dbReference type="PIRSF" id="PIRSF000193">
    <property type="entry name" value="Pyrrol-5-carb_rd"/>
    <property type="match status" value="1"/>
</dbReference>
<dbReference type="Gene3D" id="1.10.3730.10">
    <property type="entry name" value="ProC C-terminal domain-like"/>
    <property type="match status" value="1"/>
</dbReference>
<evidence type="ECO:0000313" key="15">
    <source>
        <dbReference type="EMBL" id="RQW62857.1"/>
    </source>
</evidence>
<dbReference type="GO" id="GO:0055129">
    <property type="term" value="P:L-proline biosynthetic process"/>
    <property type="evidence" value="ECO:0007669"/>
    <property type="project" value="UniProtKB-UniRule"/>
</dbReference>
<dbReference type="SUPFAM" id="SSF48179">
    <property type="entry name" value="6-phosphogluconate dehydrogenase C-terminal domain-like"/>
    <property type="match status" value="1"/>
</dbReference>
<feature type="binding site" evidence="12">
    <location>
        <position position="57"/>
    </location>
    <ligand>
        <name>NADPH</name>
        <dbReference type="ChEBI" id="CHEBI:57783"/>
    </ligand>
</feature>
<evidence type="ECO:0000256" key="10">
    <source>
        <dbReference type="HAMAP-Rule" id="MF_01925"/>
    </source>
</evidence>
<evidence type="ECO:0000256" key="11">
    <source>
        <dbReference type="NCBIfam" id="TIGR00112"/>
    </source>
</evidence>
<evidence type="ECO:0000256" key="12">
    <source>
        <dbReference type="PIRSR" id="PIRSR000193-1"/>
    </source>
</evidence>
<evidence type="ECO:0000313" key="16">
    <source>
        <dbReference type="Proteomes" id="UP000281112"/>
    </source>
</evidence>
<accession>A0A3N9TF48</accession>
<dbReference type="EC" id="1.5.1.2" evidence="10 11"/>
<evidence type="ECO:0000259" key="14">
    <source>
        <dbReference type="Pfam" id="PF14748"/>
    </source>
</evidence>
<feature type="binding site" evidence="12">
    <location>
        <begin position="9"/>
        <end position="14"/>
    </location>
    <ligand>
        <name>NADP(+)</name>
        <dbReference type="ChEBI" id="CHEBI:58349"/>
    </ligand>
</feature>
<feature type="domain" description="Pyrroline-5-carboxylate reductase dimerisation" evidence="14">
    <location>
        <begin position="163"/>
        <end position="268"/>
    </location>
</feature>
<evidence type="ECO:0000256" key="8">
    <source>
        <dbReference type="ARBA" id="ARBA00050547"/>
    </source>
</evidence>
<comment type="function">
    <text evidence="10">Catalyzes the reduction of 1-pyrroline-5-carboxylate (PCA) to L-proline.</text>
</comment>
<keyword evidence="5 10" id="KW-0641">Proline biosynthesis</keyword>
<dbReference type="Pfam" id="PF14748">
    <property type="entry name" value="P5CR_dimer"/>
    <property type="match status" value="1"/>
</dbReference>
<sequence length="272" mass="29096">MEQKTIAFIGAGNMAEAIFSGMVKSGYDKGAIIAANRGLERLEYLKSKYDIQITQDNINAAKQADVVVLSVKPQIMADVCTLLSEVDFSDKLVVSIAAGVTCDRIASLLKADSGIVRVMPNTPSLLGKGMSGLYANSATTTKDKEYAEQLLKSVGDICWTEDESGINSVTGISGSGPAYFFLFMEAMQLEALNQGFDEKTARTLVQQTALGAAEMVVNNPDLDIGTLRERVTSKGGTTAAALATFNEHSLKEIVSKSIQSAVARAEEMEKLF</sequence>
<dbReference type="FunFam" id="3.40.50.720:FF:000105">
    <property type="entry name" value="Pyrroline-5-carboxylate reductase"/>
    <property type="match status" value="1"/>
</dbReference>
<comment type="pathway">
    <text evidence="1 10">Amino-acid biosynthesis; L-proline biosynthesis; L-proline from L-glutamate 5-semialdehyde: step 1/1.</text>
</comment>
<name>A0A3N9TF48_9VIBR</name>
<dbReference type="SUPFAM" id="SSF51735">
    <property type="entry name" value="NAD(P)-binding Rossmann-fold domains"/>
    <property type="match status" value="1"/>
</dbReference>
<comment type="catalytic activity">
    <reaction evidence="9 10">
        <text>L-proline + NADP(+) = (S)-1-pyrroline-5-carboxylate + NADPH + 2 H(+)</text>
        <dbReference type="Rhea" id="RHEA:14109"/>
        <dbReference type="ChEBI" id="CHEBI:15378"/>
        <dbReference type="ChEBI" id="CHEBI:17388"/>
        <dbReference type="ChEBI" id="CHEBI:57783"/>
        <dbReference type="ChEBI" id="CHEBI:58349"/>
        <dbReference type="ChEBI" id="CHEBI:60039"/>
        <dbReference type="EC" id="1.5.1.2"/>
    </reaction>
</comment>
<evidence type="ECO:0000259" key="13">
    <source>
        <dbReference type="Pfam" id="PF03807"/>
    </source>
</evidence>
<evidence type="ECO:0000256" key="1">
    <source>
        <dbReference type="ARBA" id="ARBA00005205"/>
    </source>
</evidence>
<dbReference type="InterPro" id="IPR029036">
    <property type="entry name" value="P5CR_dimer"/>
</dbReference>
<dbReference type="HAMAP" id="MF_01925">
    <property type="entry name" value="P5C_reductase"/>
    <property type="match status" value="1"/>
</dbReference>
<comment type="caution">
    <text evidence="15">The sequence shown here is derived from an EMBL/GenBank/DDBJ whole genome shotgun (WGS) entry which is preliminary data.</text>
</comment>
<evidence type="ECO:0000256" key="9">
    <source>
        <dbReference type="ARBA" id="ARBA00052690"/>
    </source>
</evidence>
<evidence type="ECO:0000256" key="6">
    <source>
        <dbReference type="ARBA" id="ARBA00022857"/>
    </source>
</evidence>
<comment type="subcellular location">
    <subcellularLocation>
        <location evidence="10">Cytoplasm</location>
    </subcellularLocation>
</comment>
<organism evidence="15 16">
    <name type="scientific">Vibrio viridaestus</name>
    <dbReference type="NCBI Taxonomy" id="2487322"/>
    <lineage>
        <taxon>Bacteria</taxon>
        <taxon>Pseudomonadati</taxon>
        <taxon>Pseudomonadota</taxon>
        <taxon>Gammaproteobacteria</taxon>
        <taxon>Vibrionales</taxon>
        <taxon>Vibrionaceae</taxon>
        <taxon>Vibrio</taxon>
    </lineage>
</organism>
<comment type="similarity">
    <text evidence="2 10">Belongs to the pyrroline-5-carboxylate reductase family.</text>
</comment>
<dbReference type="InterPro" id="IPR000304">
    <property type="entry name" value="Pyrroline-COOH_reductase"/>
</dbReference>
<dbReference type="Gene3D" id="3.40.50.720">
    <property type="entry name" value="NAD(P)-binding Rossmann-like Domain"/>
    <property type="match status" value="1"/>
</dbReference>